<dbReference type="PANTHER" id="PTHR19959:SF119">
    <property type="entry name" value="FUNGAL LIPASE-LIKE DOMAIN-CONTAINING PROTEIN"/>
    <property type="match status" value="1"/>
</dbReference>
<dbReference type="Proteomes" id="UP001642483">
    <property type="component" value="Unassembled WGS sequence"/>
</dbReference>
<reference evidence="2 3" key="1">
    <citation type="submission" date="2024-02" db="EMBL/GenBank/DDBJ databases">
        <authorList>
            <person name="Daric V."/>
            <person name="Darras S."/>
        </authorList>
    </citation>
    <scope>NUCLEOTIDE SEQUENCE [LARGE SCALE GENOMIC DNA]</scope>
</reference>
<dbReference type="PANTHER" id="PTHR19959">
    <property type="entry name" value="KINESIN LIGHT CHAIN"/>
    <property type="match status" value="1"/>
</dbReference>
<dbReference type="InterPro" id="IPR005105">
    <property type="entry name" value="GlnD_Uridyltrans_N"/>
</dbReference>
<dbReference type="SUPFAM" id="SSF48452">
    <property type="entry name" value="TPR-like"/>
    <property type="match status" value="1"/>
</dbReference>
<dbReference type="Gene3D" id="1.25.40.10">
    <property type="entry name" value="Tetratricopeptide repeat domain"/>
    <property type="match status" value="1"/>
</dbReference>
<gene>
    <name evidence="2" type="ORF">CVLEPA_LOCUS12031</name>
</gene>
<feature type="domain" description="Protein-PII uridylyltransferase N-terminal" evidence="1">
    <location>
        <begin position="219"/>
        <end position="285"/>
    </location>
</feature>
<name>A0ABP0FQ88_CLALP</name>
<dbReference type="EMBL" id="CAWYQH010000090">
    <property type="protein sequence ID" value="CAK8681788.1"/>
    <property type="molecule type" value="Genomic_DNA"/>
</dbReference>
<evidence type="ECO:0000259" key="1">
    <source>
        <dbReference type="Pfam" id="PF03445"/>
    </source>
</evidence>
<proteinExistence type="predicted"/>
<evidence type="ECO:0000313" key="3">
    <source>
        <dbReference type="Proteomes" id="UP001642483"/>
    </source>
</evidence>
<sequence length="824" mass="96162">MSSERGEYDVEGCPKLWEEELKLAEELKNCCELKEQSKMRREKKSDLDKSGRILRKIGLVYKRRALDFLWKLHFALSVINLIESLNTPITRDMRNAIPRIRTSIRFAFIRSAALINAAIVRECKKCKKIRSVDVINVEKIGKDLDEVHRLVLEVAKQTNKVANSKQFDYKLNEIVQGIKDKVDSFRSKTRKYLKKLDNIPENVSDEEVRERQKGKTKFMKKLQTLVSQYYADMIKYISSKVQQIMGNPPCRYAMVGMGSLAREEITPFSDFEHIILLEDEIIKNMNEDDDSVETEPVLEYFRWFCVVFFMVVLGLRETRLFNVFIPSLNNNQNKKRKWFYDDHTTSGISFDGMALYASHCPLGRQEKTKKKSWTTELIKPVTKMVKYLDEDEDIKDGYNLANILSYPCFVYGDKSVFEKFVELSSSKIDGSGKESFQSQLKKDLENFDVDEMLEQINGLSHQPIGIKEFMFRSSTLFISALGRIHLSFKDFVSTSPFEVIEKLLNRQVLTQAGAHELAYAVAISFEVRLKLYFEKKQQNDFSRNQFNIDEESQPLAPEIVNAIGKESFLDYIEIAQELQKTLKNRKENCKYQSTKNKVDIRIINALKLGLLKKQIQLYHKHYKALPEDKKISISLLVGQSCVGLGCTSDASKIFQKMWDHLSNLEKTFQENRKKELEVCLHKYKPACYIGLGICDYENGKYDSAIANLKKCEAEFDESLEPRFQYRGLAYGLISHCYVCKNELRAAKEYCEKTLEFMKNPPNLEFDCEDVWKEMEKRKNWSHNPVIFKIYRLLFMFRKGFKRFTFPQISSLSRDQPIRKSTTKI</sequence>
<accession>A0ABP0FQ88</accession>
<protein>
    <recommendedName>
        <fullName evidence="1">Protein-PII uridylyltransferase N-terminal domain-containing protein</fullName>
    </recommendedName>
</protein>
<organism evidence="2 3">
    <name type="scientific">Clavelina lepadiformis</name>
    <name type="common">Light-bulb sea squirt</name>
    <name type="synonym">Ascidia lepadiformis</name>
    <dbReference type="NCBI Taxonomy" id="159417"/>
    <lineage>
        <taxon>Eukaryota</taxon>
        <taxon>Metazoa</taxon>
        <taxon>Chordata</taxon>
        <taxon>Tunicata</taxon>
        <taxon>Ascidiacea</taxon>
        <taxon>Aplousobranchia</taxon>
        <taxon>Clavelinidae</taxon>
        <taxon>Clavelina</taxon>
    </lineage>
</organism>
<keyword evidence="3" id="KW-1185">Reference proteome</keyword>
<dbReference type="SMART" id="SM00028">
    <property type="entry name" value="TPR"/>
    <property type="match status" value="2"/>
</dbReference>
<dbReference type="InterPro" id="IPR019734">
    <property type="entry name" value="TPR_rpt"/>
</dbReference>
<evidence type="ECO:0000313" key="2">
    <source>
        <dbReference type="EMBL" id="CAK8681788.1"/>
    </source>
</evidence>
<dbReference type="InterPro" id="IPR011990">
    <property type="entry name" value="TPR-like_helical_dom_sf"/>
</dbReference>
<comment type="caution">
    <text evidence="2">The sequence shown here is derived from an EMBL/GenBank/DDBJ whole genome shotgun (WGS) entry which is preliminary data.</text>
</comment>
<dbReference type="Pfam" id="PF03445">
    <property type="entry name" value="DUF294"/>
    <property type="match status" value="1"/>
</dbReference>